<gene>
    <name evidence="3" type="ORF">ACFQ1C_00110</name>
</gene>
<sequence length="149" mass="16540">MNTPAVSDFALHPQLAADTQPLGELPLSLVLLVNDSQYPWLILVPKQTNLREMHHLSEACQQQLMRESCAIASVMEMELAADKINVAALGNMVPQLHLHHVARFTADAAWPAPIWGKHPTIAYAKPSQEVALWQQRLSKVDGFTPARYA</sequence>
<dbReference type="InterPro" id="IPR026026">
    <property type="entry name" value="HIT_Hint"/>
</dbReference>
<dbReference type="PIRSF" id="PIRSF000714">
    <property type="entry name" value="HIT"/>
    <property type="match status" value="1"/>
</dbReference>
<comment type="caution">
    <text evidence="3">The sequence shown here is derived from an EMBL/GenBank/DDBJ whole genome shotgun (WGS) entry which is preliminary data.</text>
</comment>
<name>A0ABW3KE79_9GAMM</name>
<dbReference type="InterPro" id="IPR011146">
    <property type="entry name" value="HIT-like"/>
</dbReference>
<dbReference type="Proteomes" id="UP001597048">
    <property type="component" value="Unassembled WGS sequence"/>
</dbReference>
<proteinExistence type="predicted"/>
<protein>
    <submittedName>
        <fullName evidence="3">HIT domain-containing protein</fullName>
    </submittedName>
</protein>
<feature type="domain" description="HIT" evidence="2">
    <location>
        <begin position="8"/>
        <end position="110"/>
    </location>
</feature>
<keyword evidence="4" id="KW-1185">Reference proteome</keyword>
<dbReference type="Gene3D" id="3.30.428.10">
    <property type="entry name" value="HIT-like"/>
    <property type="match status" value="1"/>
</dbReference>
<evidence type="ECO:0000259" key="2">
    <source>
        <dbReference type="PROSITE" id="PS51084"/>
    </source>
</evidence>
<comment type="caution">
    <text evidence="1">Lacks conserved residue(s) required for the propagation of feature annotation.</text>
</comment>
<dbReference type="SUPFAM" id="SSF54197">
    <property type="entry name" value="HIT-like"/>
    <property type="match status" value="1"/>
</dbReference>
<dbReference type="RefSeq" id="WP_379556502.1">
    <property type="nucleotide sequence ID" value="NZ_JBHTJS010000001.1"/>
</dbReference>
<evidence type="ECO:0000256" key="1">
    <source>
        <dbReference type="PROSITE-ProRule" id="PRU00464"/>
    </source>
</evidence>
<dbReference type="InterPro" id="IPR036265">
    <property type="entry name" value="HIT-like_sf"/>
</dbReference>
<dbReference type="PROSITE" id="PS51084">
    <property type="entry name" value="HIT_2"/>
    <property type="match status" value="1"/>
</dbReference>
<organism evidence="3 4">
    <name type="scientific">Oceanisphaera ostreae</name>
    <dbReference type="NCBI Taxonomy" id="914151"/>
    <lineage>
        <taxon>Bacteria</taxon>
        <taxon>Pseudomonadati</taxon>
        <taxon>Pseudomonadota</taxon>
        <taxon>Gammaproteobacteria</taxon>
        <taxon>Aeromonadales</taxon>
        <taxon>Aeromonadaceae</taxon>
        <taxon>Oceanisphaera</taxon>
    </lineage>
</organism>
<evidence type="ECO:0000313" key="3">
    <source>
        <dbReference type="EMBL" id="MFD1006576.1"/>
    </source>
</evidence>
<dbReference type="EMBL" id="JBHTJS010000001">
    <property type="protein sequence ID" value="MFD1006576.1"/>
    <property type="molecule type" value="Genomic_DNA"/>
</dbReference>
<dbReference type="Pfam" id="PF01230">
    <property type="entry name" value="HIT"/>
    <property type="match status" value="1"/>
</dbReference>
<reference evidence="4" key="1">
    <citation type="journal article" date="2019" name="Int. J. Syst. Evol. Microbiol.">
        <title>The Global Catalogue of Microorganisms (GCM) 10K type strain sequencing project: providing services to taxonomists for standard genome sequencing and annotation.</title>
        <authorList>
            <consortium name="The Broad Institute Genomics Platform"/>
            <consortium name="The Broad Institute Genome Sequencing Center for Infectious Disease"/>
            <person name="Wu L."/>
            <person name="Ma J."/>
        </authorList>
    </citation>
    <scope>NUCLEOTIDE SEQUENCE [LARGE SCALE GENOMIC DNA]</scope>
    <source>
        <strain evidence="4">CCUG 60525</strain>
    </source>
</reference>
<evidence type="ECO:0000313" key="4">
    <source>
        <dbReference type="Proteomes" id="UP001597048"/>
    </source>
</evidence>
<accession>A0ABW3KE79</accession>